<dbReference type="Pfam" id="PF11496">
    <property type="entry name" value="HDA2-3"/>
    <property type="match status" value="1"/>
</dbReference>
<dbReference type="FunCoup" id="G8ZZ51">
    <property type="interactions" value="73"/>
</dbReference>
<feature type="coiled-coil region" evidence="1">
    <location>
        <begin position="488"/>
        <end position="515"/>
    </location>
</feature>
<dbReference type="InterPro" id="IPR026216">
    <property type="entry name" value="HDA3"/>
</dbReference>
<dbReference type="InterPro" id="IPR021006">
    <property type="entry name" value="Hda2/3"/>
</dbReference>
<dbReference type="InParanoid" id="G8ZZ51"/>
<dbReference type="Proteomes" id="UP000005627">
    <property type="component" value="Chromosome 8"/>
</dbReference>
<protein>
    <recommendedName>
        <fullName evidence="5">HDA1 complex subunit 3</fullName>
    </recommendedName>
</protein>
<dbReference type="GO" id="GO:0070823">
    <property type="term" value="C:HDA1 complex"/>
    <property type="evidence" value="ECO:0007669"/>
    <property type="project" value="EnsemblFungi"/>
</dbReference>
<dbReference type="AlphaFoldDB" id="G8ZZ51"/>
<dbReference type="GO" id="GO:0003677">
    <property type="term" value="F:DNA binding"/>
    <property type="evidence" value="ECO:0007669"/>
    <property type="project" value="EnsemblFungi"/>
</dbReference>
<dbReference type="STRING" id="1076872.G8ZZ51"/>
<dbReference type="OrthoDB" id="3647690at2759"/>
<dbReference type="GeneID" id="11500901"/>
<dbReference type="GO" id="GO:0003682">
    <property type="term" value="F:chromatin binding"/>
    <property type="evidence" value="ECO:0007669"/>
    <property type="project" value="EnsemblFungi"/>
</dbReference>
<dbReference type="PRINTS" id="PR02093">
    <property type="entry name" value="HDA1SUBUNIT3"/>
</dbReference>
<reference evidence="3 4" key="1">
    <citation type="journal article" date="2011" name="Proc. Natl. Acad. Sci. U.S.A.">
        <title>Evolutionary erosion of yeast sex chromosomes by mating-type switching accidents.</title>
        <authorList>
            <person name="Gordon J.L."/>
            <person name="Armisen D."/>
            <person name="Proux-Wera E."/>
            <person name="Oheigeartaigh S.S."/>
            <person name="Byrne K.P."/>
            <person name="Wolfe K.H."/>
        </authorList>
    </citation>
    <scope>NUCLEOTIDE SEQUENCE [LARGE SCALE GENOMIC DNA]</scope>
    <source>
        <strain evidence="4">ATCC 10662 / CBS 1146 / NBRC 0425 / NCYC 2629 / NRRL Y-866</strain>
    </source>
</reference>
<evidence type="ECO:0000256" key="1">
    <source>
        <dbReference type="SAM" id="Coils"/>
    </source>
</evidence>
<evidence type="ECO:0000256" key="2">
    <source>
        <dbReference type="SAM" id="MobiDB-lite"/>
    </source>
</evidence>
<dbReference type="RefSeq" id="XP_003683106.1">
    <property type="nucleotide sequence ID" value="XM_003683058.1"/>
</dbReference>
<evidence type="ECO:0000313" key="3">
    <source>
        <dbReference type="EMBL" id="CCE93895.1"/>
    </source>
</evidence>
<dbReference type="GO" id="GO:0004407">
    <property type="term" value="F:histone deacetylase activity"/>
    <property type="evidence" value="ECO:0007669"/>
    <property type="project" value="EnsemblFungi"/>
</dbReference>
<keyword evidence="1" id="KW-0175">Coiled coil</keyword>
<evidence type="ECO:0008006" key="5">
    <source>
        <dbReference type="Google" id="ProtNLM"/>
    </source>
</evidence>
<feature type="coiled-coil region" evidence="1">
    <location>
        <begin position="547"/>
        <end position="620"/>
    </location>
</feature>
<feature type="region of interest" description="Disordered" evidence="2">
    <location>
        <begin position="627"/>
        <end position="646"/>
    </location>
</feature>
<dbReference type="eggNOG" id="ENOG502QT9V">
    <property type="taxonomic scope" value="Eukaryota"/>
</dbReference>
<feature type="compositionally biased region" description="Basic and acidic residues" evidence="2">
    <location>
        <begin position="475"/>
        <end position="484"/>
    </location>
</feature>
<proteinExistence type="predicted"/>
<name>G8ZZ51_TORDE</name>
<dbReference type="GO" id="GO:0000122">
    <property type="term" value="P:negative regulation of transcription by RNA polymerase II"/>
    <property type="evidence" value="ECO:0007669"/>
    <property type="project" value="EnsemblFungi"/>
</dbReference>
<keyword evidence="4" id="KW-1185">Reference proteome</keyword>
<dbReference type="GO" id="GO:0007059">
    <property type="term" value="P:chromosome segregation"/>
    <property type="evidence" value="ECO:0007669"/>
    <property type="project" value="EnsemblFungi"/>
</dbReference>
<dbReference type="HOGENOM" id="CLU_026579_0_0_1"/>
<dbReference type="InterPro" id="IPR038609">
    <property type="entry name" value="HDA1_su2/3_sf"/>
</dbReference>
<evidence type="ECO:0000313" key="4">
    <source>
        <dbReference type="Proteomes" id="UP000005627"/>
    </source>
</evidence>
<dbReference type="KEGG" id="tdl:TDEL_0H00360"/>
<sequence length="646" mass="74245">MDLLKILDTKPVPAIVDARTLGIADDTSGDYWLPTTMSLYQKELTDQIVSLHYSDILRYFETNDYKEDVIVESMKTMCLNSAYVATHPCLLIDHCMPKSLITKDIPNHLAEMSGKFAALRDLINLVQEYETNTAIICRPGRTMDLLEALLLGNKVCIKRYDNHSVKSKQRPRSFPCTCHLFPSSGLKLDKNSFKASGIFDMLICLDPTVNTEQEEVDRILRHERNPKSEEAVAPIVRLVTINSVDHCELYFGRLYDKKSREFLESVTAAVVVLRDRVGTLPPDLRPIYSQNLRYLVEWLENPSISWPLPSVYRIKKYTPLDVERSLLTEVHYSQIEDELEAAFSNVRKRGRTKIEKEASQSAEINSYYLSKRLNKDYTTNPSKQDMAKLTGISTANKSSQAGYHLSSGMLTHRLIQSMGQTYVFLNNLMKEHNSYDRMNDIQEEHKSLLEKEVGTMDEKLSGAIGKQQENISKSEATDKSNLEKHQSIQRYEADMEILMNQLDSKRDRYSELKQLFLRHSDLQERINREKGFSLSKDAEKEYTSKECERADQSVKESANEIEKITEEVTRLQNLMKNEFAQTAYKSAEVSQNISSLKPLIEAEKLRCRELKNKCQLVEKQLSNVQTPRVRLSNEKNGSGRRFKNSV</sequence>
<organism evidence="3 4">
    <name type="scientific">Torulaspora delbrueckii</name>
    <name type="common">Yeast</name>
    <name type="synonym">Candida colliculosa</name>
    <dbReference type="NCBI Taxonomy" id="4950"/>
    <lineage>
        <taxon>Eukaryota</taxon>
        <taxon>Fungi</taxon>
        <taxon>Dikarya</taxon>
        <taxon>Ascomycota</taxon>
        <taxon>Saccharomycotina</taxon>
        <taxon>Saccharomycetes</taxon>
        <taxon>Saccharomycetales</taxon>
        <taxon>Saccharomycetaceae</taxon>
        <taxon>Torulaspora</taxon>
    </lineage>
</organism>
<dbReference type="GO" id="GO:0005829">
    <property type="term" value="C:cytosol"/>
    <property type="evidence" value="ECO:0007669"/>
    <property type="project" value="EnsemblFungi"/>
</dbReference>
<feature type="region of interest" description="Disordered" evidence="2">
    <location>
        <begin position="463"/>
        <end position="484"/>
    </location>
</feature>
<dbReference type="EMBL" id="HE616749">
    <property type="protein sequence ID" value="CCE93895.1"/>
    <property type="molecule type" value="Genomic_DNA"/>
</dbReference>
<dbReference type="Gene3D" id="3.40.50.12360">
    <property type="match status" value="1"/>
</dbReference>
<gene>
    <name evidence="3" type="primary">TDEL0H00360</name>
    <name evidence="3" type="ORF">TDEL_0H00360</name>
</gene>
<dbReference type="GO" id="GO:0031047">
    <property type="term" value="P:regulatory ncRNA-mediated gene silencing"/>
    <property type="evidence" value="ECO:0007669"/>
    <property type="project" value="EnsemblFungi"/>
</dbReference>
<accession>G8ZZ51</accession>